<gene>
    <name evidence="1" type="ORF">KIW84_012301</name>
</gene>
<evidence type="ECO:0000313" key="2">
    <source>
        <dbReference type="Proteomes" id="UP001058974"/>
    </source>
</evidence>
<dbReference type="EMBL" id="JAMSHJ010000001">
    <property type="protein sequence ID" value="KAI5443600.1"/>
    <property type="molecule type" value="Genomic_DNA"/>
</dbReference>
<sequence>MDEGMIQILQSRHLGDDVNVIVLVFKTPERVVIQFDNSNNVNNRPVSPLVIRLAGPVSYVVSIADVTHNGRVFGSVFPKNMEDCSVGKKVEMPAVYPVSAPKCPSGESNILKPNNDDEVFRLIKKSEFNMVERLLQTPSKISVLSLLMNSEAHREAL</sequence>
<dbReference type="Proteomes" id="UP001058974">
    <property type="component" value="Chromosome 1"/>
</dbReference>
<comment type="caution">
    <text evidence="1">The sequence shown here is derived from an EMBL/GenBank/DDBJ whole genome shotgun (WGS) entry which is preliminary data.</text>
</comment>
<proteinExistence type="predicted"/>
<accession>A0A9D5BHB9</accession>
<organism evidence="1 2">
    <name type="scientific">Pisum sativum</name>
    <name type="common">Garden pea</name>
    <name type="synonym">Lathyrus oleraceus</name>
    <dbReference type="NCBI Taxonomy" id="3888"/>
    <lineage>
        <taxon>Eukaryota</taxon>
        <taxon>Viridiplantae</taxon>
        <taxon>Streptophyta</taxon>
        <taxon>Embryophyta</taxon>
        <taxon>Tracheophyta</taxon>
        <taxon>Spermatophyta</taxon>
        <taxon>Magnoliopsida</taxon>
        <taxon>eudicotyledons</taxon>
        <taxon>Gunneridae</taxon>
        <taxon>Pentapetalae</taxon>
        <taxon>rosids</taxon>
        <taxon>fabids</taxon>
        <taxon>Fabales</taxon>
        <taxon>Fabaceae</taxon>
        <taxon>Papilionoideae</taxon>
        <taxon>50 kb inversion clade</taxon>
        <taxon>NPAAA clade</taxon>
        <taxon>Hologalegina</taxon>
        <taxon>IRL clade</taxon>
        <taxon>Fabeae</taxon>
        <taxon>Lathyrus</taxon>
    </lineage>
</organism>
<evidence type="ECO:0000313" key="1">
    <source>
        <dbReference type="EMBL" id="KAI5443600.1"/>
    </source>
</evidence>
<dbReference type="Gramene" id="Psat01G0230100-T1">
    <property type="protein sequence ID" value="KAI5443600.1"/>
    <property type="gene ID" value="KIW84_012301"/>
</dbReference>
<keyword evidence="2" id="KW-1185">Reference proteome</keyword>
<name>A0A9D5BHB9_PEA</name>
<dbReference type="AlphaFoldDB" id="A0A9D5BHB9"/>
<reference evidence="1 2" key="1">
    <citation type="journal article" date="2022" name="Nat. Genet.">
        <title>Improved pea reference genome and pan-genome highlight genomic features and evolutionary characteristics.</title>
        <authorList>
            <person name="Yang T."/>
            <person name="Liu R."/>
            <person name="Luo Y."/>
            <person name="Hu S."/>
            <person name="Wang D."/>
            <person name="Wang C."/>
            <person name="Pandey M.K."/>
            <person name="Ge S."/>
            <person name="Xu Q."/>
            <person name="Li N."/>
            <person name="Li G."/>
            <person name="Huang Y."/>
            <person name="Saxena R.K."/>
            <person name="Ji Y."/>
            <person name="Li M."/>
            <person name="Yan X."/>
            <person name="He Y."/>
            <person name="Liu Y."/>
            <person name="Wang X."/>
            <person name="Xiang C."/>
            <person name="Varshney R.K."/>
            <person name="Ding H."/>
            <person name="Gao S."/>
            <person name="Zong X."/>
        </authorList>
    </citation>
    <scope>NUCLEOTIDE SEQUENCE [LARGE SCALE GENOMIC DNA]</scope>
    <source>
        <strain evidence="1 2">cv. Zhongwan 6</strain>
    </source>
</reference>
<protein>
    <submittedName>
        <fullName evidence="1">Uncharacterized protein</fullName>
    </submittedName>
</protein>